<protein>
    <submittedName>
        <fullName evidence="1">Uncharacterized protein</fullName>
    </submittedName>
</protein>
<evidence type="ECO:0000313" key="2">
    <source>
        <dbReference type="Proteomes" id="UP001458880"/>
    </source>
</evidence>
<dbReference type="EMBL" id="JASPKY010000277">
    <property type="protein sequence ID" value="KAK9711597.1"/>
    <property type="molecule type" value="Genomic_DNA"/>
</dbReference>
<dbReference type="InterPro" id="IPR011604">
    <property type="entry name" value="PDDEXK-like_dom_sf"/>
</dbReference>
<dbReference type="Gene3D" id="3.90.320.10">
    <property type="match status" value="1"/>
</dbReference>
<organism evidence="1 2">
    <name type="scientific">Popillia japonica</name>
    <name type="common">Japanese beetle</name>
    <dbReference type="NCBI Taxonomy" id="7064"/>
    <lineage>
        <taxon>Eukaryota</taxon>
        <taxon>Metazoa</taxon>
        <taxon>Ecdysozoa</taxon>
        <taxon>Arthropoda</taxon>
        <taxon>Hexapoda</taxon>
        <taxon>Insecta</taxon>
        <taxon>Pterygota</taxon>
        <taxon>Neoptera</taxon>
        <taxon>Endopterygota</taxon>
        <taxon>Coleoptera</taxon>
        <taxon>Polyphaga</taxon>
        <taxon>Scarabaeiformia</taxon>
        <taxon>Scarabaeidae</taxon>
        <taxon>Rutelinae</taxon>
        <taxon>Popillia</taxon>
    </lineage>
</organism>
<dbReference type="Proteomes" id="UP001458880">
    <property type="component" value="Unassembled WGS sequence"/>
</dbReference>
<name>A0AAW1K287_POPJA</name>
<accession>A0AAW1K287</accession>
<comment type="caution">
    <text evidence="1">The sequence shown here is derived from an EMBL/GenBank/DDBJ whole genome shotgun (WGS) entry which is preliminary data.</text>
</comment>
<sequence length="88" mass="10131">MSFLPLESGSLSSAYMQPTVKQSQELRSKQIQRGKYPPSLYKRLTGVYNLEHVHAIQWGCQNETEAMKKFEEVTGMKVERMLPTYSTT</sequence>
<dbReference type="AlphaFoldDB" id="A0AAW1K287"/>
<gene>
    <name evidence="1" type="ORF">QE152_g25368</name>
</gene>
<evidence type="ECO:0000313" key="1">
    <source>
        <dbReference type="EMBL" id="KAK9711597.1"/>
    </source>
</evidence>
<proteinExistence type="predicted"/>
<reference evidence="1 2" key="1">
    <citation type="journal article" date="2024" name="BMC Genomics">
        <title>De novo assembly and annotation of Popillia japonica's genome with initial clues to its potential as an invasive pest.</title>
        <authorList>
            <person name="Cucini C."/>
            <person name="Boschi S."/>
            <person name="Funari R."/>
            <person name="Cardaioli E."/>
            <person name="Iannotti N."/>
            <person name="Marturano G."/>
            <person name="Paoli F."/>
            <person name="Bruttini M."/>
            <person name="Carapelli A."/>
            <person name="Frati F."/>
            <person name="Nardi F."/>
        </authorList>
    </citation>
    <scope>NUCLEOTIDE SEQUENCE [LARGE SCALE GENOMIC DNA]</scope>
    <source>
        <strain evidence="1">DMR45628</strain>
    </source>
</reference>
<keyword evidence="2" id="KW-1185">Reference proteome</keyword>